<reference evidence="2 3" key="1">
    <citation type="submission" date="2020-02" db="EMBL/GenBank/DDBJ databases">
        <authorList>
            <person name="Ferguson B K."/>
        </authorList>
    </citation>
    <scope>NUCLEOTIDE SEQUENCE [LARGE SCALE GENOMIC DNA]</scope>
</reference>
<feature type="non-terminal residue" evidence="2">
    <location>
        <position position="1"/>
    </location>
</feature>
<evidence type="ECO:0000313" key="2">
    <source>
        <dbReference type="EMBL" id="CAB0003792.1"/>
    </source>
</evidence>
<evidence type="ECO:0000256" key="1">
    <source>
        <dbReference type="SAM" id="MobiDB-lite"/>
    </source>
</evidence>
<evidence type="ECO:0000313" key="3">
    <source>
        <dbReference type="Proteomes" id="UP000479000"/>
    </source>
</evidence>
<sequence>EEWLVKFDDAKKPKVPSEVTKKTKAPAPPRPDKKLPESPVRADSIDSGSNRELMPIF</sequence>
<accession>A0A6H5GIZ6</accession>
<organism evidence="2 3">
    <name type="scientific">Nesidiocoris tenuis</name>
    <dbReference type="NCBI Taxonomy" id="355587"/>
    <lineage>
        <taxon>Eukaryota</taxon>
        <taxon>Metazoa</taxon>
        <taxon>Ecdysozoa</taxon>
        <taxon>Arthropoda</taxon>
        <taxon>Hexapoda</taxon>
        <taxon>Insecta</taxon>
        <taxon>Pterygota</taxon>
        <taxon>Neoptera</taxon>
        <taxon>Paraneoptera</taxon>
        <taxon>Hemiptera</taxon>
        <taxon>Heteroptera</taxon>
        <taxon>Panheteroptera</taxon>
        <taxon>Cimicomorpha</taxon>
        <taxon>Miridae</taxon>
        <taxon>Dicyphina</taxon>
        <taxon>Nesidiocoris</taxon>
    </lineage>
</organism>
<gene>
    <name evidence="2" type="ORF">NTEN_LOCUS9273</name>
</gene>
<dbReference type="Proteomes" id="UP000479000">
    <property type="component" value="Unassembled WGS sequence"/>
</dbReference>
<protein>
    <submittedName>
        <fullName evidence="2">Uncharacterized protein</fullName>
    </submittedName>
</protein>
<proteinExistence type="predicted"/>
<dbReference type="AlphaFoldDB" id="A0A6H5GIZ6"/>
<feature type="region of interest" description="Disordered" evidence="1">
    <location>
        <begin position="1"/>
        <end position="57"/>
    </location>
</feature>
<dbReference type="EMBL" id="CADCXU010013843">
    <property type="protein sequence ID" value="CAB0003792.1"/>
    <property type="molecule type" value="Genomic_DNA"/>
</dbReference>
<name>A0A6H5GIZ6_9HEMI</name>
<keyword evidence="3" id="KW-1185">Reference proteome</keyword>
<feature type="compositionally biased region" description="Basic and acidic residues" evidence="1">
    <location>
        <begin position="1"/>
        <end position="12"/>
    </location>
</feature>